<evidence type="ECO:0000313" key="7">
    <source>
        <dbReference type="EMBL" id="RPA73194.1"/>
    </source>
</evidence>
<feature type="binding site" evidence="4">
    <location>
        <position position="270"/>
    </location>
    <ligand>
        <name>Zn(2+)</name>
        <dbReference type="ChEBI" id="CHEBI:29105"/>
    </ligand>
</feature>
<feature type="compositionally biased region" description="Polar residues" evidence="5">
    <location>
        <begin position="53"/>
        <end position="67"/>
    </location>
</feature>
<feature type="region of interest" description="Disordered" evidence="5">
    <location>
        <begin position="424"/>
        <end position="614"/>
    </location>
</feature>
<evidence type="ECO:0000256" key="2">
    <source>
        <dbReference type="ARBA" id="ARBA00022679"/>
    </source>
</evidence>
<dbReference type="InterPro" id="IPR029035">
    <property type="entry name" value="DHS-like_NAD/FAD-binding_dom"/>
</dbReference>
<keyword evidence="8" id="KW-1185">Reference proteome</keyword>
<dbReference type="SUPFAM" id="SSF52467">
    <property type="entry name" value="DHS-like NAD/FAD-binding domain"/>
    <property type="match status" value="1"/>
</dbReference>
<dbReference type="GO" id="GO:1990414">
    <property type="term" value="P:replication-born double-strand break repair via sister chromatid exchange"/>
    <property type="evidence" value="ECO:0007669"/>
    <property type="project" value="TreeGrafter"/>
</dbReference>
<dbReference type="Gene3D" id="3.30.1600.10">
    <property type="entry name" value="SIR2/SIRT2 'Small Domain"/>
    <property type="match status" value="1"/>
</dbReference>
<feature type="binding site" evidence="4">
    <location>
        <position position="248"/>
    </location>
    <ligand>
        <name>Zn(2+)</name>
        <dbReference type="ChEBI" id="CHEBI:29105"/>
    </ligand>
</feature>
<keyword evidence="2" id="KW-0808">Transferase</keyword>
<keyword evidence="4" id="KW-0862">Zinc</keyword>
<keyword evidence="4" id="KW-0479">Metal-binding</keyword>
<dbReference type="Gene3D" id="3.40.50.1220">
    <property type="entry name" value="TPP-binding domain"/>
    <property type="match status" value="1"/>
</dbReference>
<gene>
    <name evidence="7" type="ORF">BJ508DRAFT_366857</name>
</gene>
<proteinExistence type="inferred from homology"/>
<dbReference type="InterPro" id="IPR050134">
    <property type="entry name" value="NAD-dep_sirtuin_deacylases"/>
</dbReference>
<evidence type="ECO:0000256" key="3">
    <source>
        <dbReference type="ARBA" id="ARBA00023027"/>
    </source>
</evidence>
<evidence type="ECO:0000313" key="8">
    <source>
        <dbReference type="Proteomes" id="UP000275078"/>
    </source>
</evidence>
<feature type="domain" description="Deacetylase sirtuin-type" evidence="6">
    <location>
        <begin position="95"/>
        <end position="410"/>
    </location>
</feature>
<dbReference type="PANTHER" id="PTHR11085">
    <property type="entry name" value="NAD-DEPENDENT PROTEIN DEACYLASE SIRTUIN-5, MITOCHONDRIAL-RELATED"/>
    <property type="match status" value="1"/>
</dbReference>
<feature type="binding site" evidence="4">
    <location>
        <position position="267"/>
    </location>
    <ligand>
        <name>Zn(2+)</name>
        <dbReference type="ChEBI" id="CHEBI:29105"/>
    </ligand>
</feature>
<dbReference type="GO" id="GO:0031508">
    <property type="term" value="P:pericentric heterochromatin formation"/>
    <property type="evidence" value="ECO:0007669"/>
    <property type="project" value="TreeGrafter"/>
</dbReference>
<feature type="compositionally biased region" description="Polar residues" evidence="5">
    <location>
        <begin position="478"/>
        <end position="487"/>
    </location>
</feature>
<feature type="binding site" evidence="4">
    <location>
        <position position="245"/>
    </location>
    <ligand>
        <name>Zn(2+)</name>
        <dbReference type="ChEBI" id="CHEBI:29105"/>
    </ligand>
</feature>
<feature type="compositionally biased region" description="Basic and acidic residues" evidence="5">
    <location>
        <begin position="455"/>
        <end position="472"/>
    </location>
</feature>
<dbReference type="InterPro" id="IPR026591">
    <property type="entry name" value="Sirtuin_cat_small_dom_sf"/>
</dbReference>
<dbReference type="OrthoDB" id="2919105at2759"/>
<dbReference type="InterPro" id="IPR026590">
    <property type="entry name" value="Ssirtuin_cat_dom"/>
</dbReference>
<dbReference type="GO" id="GO:0031934">
    <property type="term" value="C:mating-type region heterochromatin"/>
    <property type="evidence" value="ECO:0007669"/>
    <property type="project" value="TreeGrafter"/>
</dbReference>
<feature type="region of interest" description="Disordered" evidence="5">
    <location>
        <begin position="1"/>
        <end position="87"/>
    </location>
</feature>
<sequence length="665" mass="71057">MLICASRHGLKRRDETKNATRERREGREDTMATLSPPLTLETTSPAPSSPAPDSQNTITTEASSQTSTPKPRKPPTRPPPQLIDLTTPLTSRPSIKARSTAITKLLKTLQTKKKIVVIAGAGISVSAGIPDFRSSTGLFTTLKSTGVSSGKALFDANVYKENGSTHSFHAMIRSMHALTSTAESTSFHHLLASLAKEGRLLRLYTQNVDGLETRLEPLATTVPLPSKGPWPRTVQLHGALGVMVCSRCKWLAPFQSELFEGADAPNCPECEELDAVREVAGKRTVGVGKLRPRMVLYNEENPDADAIGAVTSGDLKSRPDCVVVVGTSLRIPGVRRIVREMCGTARSVRGGVTVWVNRDDPPTGKEFEGIFDLVVRGECEQVAEMVNMPRWDGVEVEGGLEGVLERLDSRVDSVVKVGTEVLATPETTPPPVTAKTKTTGKRKAPRGGPIGCPRISEKPTKRKAVEEGEGKVVKKARTSSTVTSKASRASPKKTTKRKAVEMEEQEQVLKKWRKGTTSCKTIPPISPRPEAPGVKTETEAPAEFAPSVVAAVKASPTKIPPKAKTTATKSTSASKSPTKPQAPAKPKAPAKTKPKAPPKKTTRKPAPASQSVDKLFRSAKVARAAPKLVAGGECRGAVSEVASEALVQEHQRQGTTTTSKSVGGE</sequence>
<accession>A0A3N4HU41</accession>
<feature type="compositionally biased region" description="Basic and acidic residues" evidence="5">
    <location>
        <begin position="12"/>
        <end position="30"/>
    </location>
</feature>
<dbReference type="Pfam" id="PF02146">
    <property type="entry name" value="SIR2"/>
    <property type="match status" value="1"/>
</dbReference>
<dbReference type="GO" id="GO:0005634">
    <property type="term" value="C:nucleus"/>
    <property type="evidence" value="ECO:0007669"/>
    <property type="project" value="TreeGrafter"/>
</dbReference>
<evidence type="ECO:0000256" key="4">
    <source>
        <dbReference type="PROSITE-ProRule" id="PRU00236"/>
    </source>
</evidence>
<dbReference type="PROSITE" id="PS50305">
    <property type="entry name" value="SIRTUIN"/>
    <property type="match status" value="1"/>
</dbReference>
<organism evidence="7 8">
    <name type="scientific">Ascobolus immersus RN42</name>
    <dbReference type="NCBI Taxonomy" id="1160509"/>
    <lineage>
        <taxon>Eukaryota</taxon>
        <taxon>Fungi</taxon>
        <taxon>Dikarya</taxon>
        <taxon>Ascomycota</taxon>
        <taxon>Pezizomycotina</taxon>
        <taxon>Pezizomycetes</taxon>
        <taxon>Pezizales</taxon>
        <taxon>Ascobolaceae</taxon>
        <taxon>Ascobolus</taxon>
    </lineage>
</organism>
<comment type="similarity">
    <text evidence="1">Belongs to the sirtuin family. Class I subfamily.</text>
</comment>
<dbReference type="PANTHER" id="PTHR11085:SF15">
    <property type="entry name" value="NAD-DEPENDENT HISTONE DEACETYLASE HST4"/>
    <property type="match status" value="1"/>
</dbReference>
<dbReference type="InterPro" id="IPR003000">
    <property type="entry name" value="Sirtuin"/>
</dbReference>
<feature type="compositionally biased region" description="Basic residues" evidence="5">
    <location>
        <begin position="588"/>
        <end position="603"/>
    </location>
</feature>
<dbReference type="GO" id="GO:0046872">
    <property type="term" value="F:metal ion binding"/>
    <property type="evidence" value="ECO:0007669"/>
    <property type="project" value="UniProtKB-KW"/>
</dbReference>
<dbReference type="GO" id="GO:0070403">
    <property type="term" value="F:NAD+ binding"/>
    <property type="evidence" value="ECO:0007669"/>
    <property type="project" value="InterPro"/>
</dbReference>
<dbReference type="AlphaFoldDB" id="A0A3N4HU41"/>
<evidence type="ECO:0000256" key="5">
    <source>
        <dbReference type="SAM" id="MobiDB-lite"/>
    </source>
</evidence>
<evidence type="ECO:0000259" key="6">
    <source>
        <dbReference type="PROSITE" id="PS50305"/>
    </source>
</evidence>
<feature type="compositionally biased region" description="Low complexity" evidence="5">
    <location>
        <begin position="32"/>
        <end position="46"/>
    </location>
</feature>
<evidence type="ECO:0000256" key="1">
    <source>
        <dbReference type="ARBA" id="ARBA00006924"/>
    </source>
</evidence>
<feature type="compositionally biased region" description="Low complexity" evidence="5">
    <location>
        <begin position="545"/>
        <end position="587"/>
    </location>
</feature>
<dbReference type="GO" id="GO:0006282">
    <property type="term" value="P:regulation of DNA repair"/>
    <property type="evidence" value="ECO:0007669"/>
    <property type="project" value="TreeGrafter"/>
</dbReference>
<dbReference type="EMBL" id="ML119830">
    <property type="protein sequence ID" value="RPA73194.1"/>
    <property type="molecule type" value="Genomic_DNA"/>
</dbReference>
<protein>
    <submittedName>
        <fullName evidence="7">DHS-like NAD/FAD-binding domain-containing protein</fullName>
    </submittedName>
</protein>
<keyword evidence="3" id="KW-0520">NAD</keyword>
<dbReference type="GO" id="GO:0000122">
    <property type="term" value="P:negative regulation of transcription by RNA polymerase II"/>
    <property type="evidence" value="ECO:0007669"/>
    <property type="project" value="TreeGrafter"/>
</dbReference>
<dbReference type="GO" id="GO:0017136">
    <property type="term" value="F:histone deacetylase activity, NAD-dependent"/>
    <property type="evidence" value="ECO:0007669"/>
    <property type="project" value="TreeGrafter"/>
</dbReference>
<dbReference type="STRING" id="1160509.A0A3N4HU41"/>
<name>A0A3N4HU41_ASCIM</name>
<feature type="active site" description="Proton acceptor" evidence="4">
    <location>
        <position position="237"/>
    </location>
</feature>
<reference evidence="7 8" key="1">
    <citation type="journal article" date="2018" name="Nat. Ecol. Evol.">
        <title>Pezizomycetes genomes reveal the molecular basis of ectomycorrhizal truffle lifestyle.</title>
        <authorList>
            <person name="Murat C."/>
            <person name="Payen T."/>
            <person name="Noel B."/>
            <person name="Kuo A."/>
            <person name="Morin E."/>
            <person name="Chen J."/>
            <person name="Kohler A."/>
            <person name="Krizsan K."/>
            <person name="Balestrini R."/>
            <person name="Da Silva C."/>
            <person name="Montanini B."/>
            <person name="Hainaut M."/>
            <person name="Levati E."/>
            <person name="Barry K.W."/>
            <person name="Belfiori B."/>
            <person name="Cichocki N."/>
            <person name="Clum A."/>
            <person name="Dockter R.B."/>
            <person name="Fauchery L."/>
            <person name="Guy J."/>
            <person name="Iotti M."/>
            <person name="Le Tacon F."/>
            <person name="Lindquist E.A."/>
            <person name="Lipzen A."/>
            <person name="Malagnac F."/>
            <person name="Mello A."/>
            <person name="Molinier V."/>
            <person name="Miyauchi S."/>
            <person name="Poulain J."/>
            <person name="Riccioni C."/>
            <person name="Rubini A."/>
            <person name="Sitrit Y."/>
            <person name="Splivallo R."/>
            <person name="Traeger S."/>
            <person name="Wang M."/>
            <person name="Zifcakova L."/>
            <person name="Wipf D."/>
            <person name="Zambonelli A."/>
            <person name="Paolocci F."/>
            <person name="Nowrousian M."/>
            <person name="Ottonello S."/>
            <person name="Baldrian P."/>
            <person name="Spatafora J.W."/>
            <person name="Henrissat B."/>
            <person name="Nagy L.G."/>
            <person name="Aury J.M."/>
            <person name="Wincker P."/>
            <person name="Grigoriev I.V."/>
            <person name="Bonfante P."/>
            <person name="Martin F.M."/>
        </authorList>
    </citation>
    <scope>NUCLEOTIDE SEQUENCE [LARGE SCALE GENOMIC DNA]</scope>
    <source>
        <strain evidence="7 8">RN42</strain>
    </source>
</reference>
<dbReference type="Proteomes" id="UP000275078">
    <property type="component" value="Unassembled WGS sequence"/>
</dbReference>